<evidence type="ECO:0000256" key="2">
    <source>
        <dbReference type="ARBA" id="ARBA00007651"/>
    </source>
</evidence>
<dbReference type="STRING" id="56857.A0A200QP45"/>
<dbReference type="EMBL" id="MVGT01001412">
    <property type="protein sequence ID" value="OVA12195.1"/>
    <property type="molecule type" value="Genomic_DNA"/>
</dbReference>
<name>A0A200QP45_MACCD</name>
<reference evidence="9 10" key="1">
    <citation type="journal article" date="2017" name="Mol. Plant">
        <title>The Genome of Medicinal Plant Macleaya cordata Provides New Insights into Benzylisoquinoline Alkaloids Metabolism.</title>
        <authorList>
            <person name="Liu X."/>
            <person name="Liu Y."/>
            <person name="Huang P."/>
            <person name="Ma Y."/>
            <person name="Qing Z."/>
            <person name="Tang Q."/>
            <person name="Cao H."/>
            <person name="Cheng P."/>
            <person name="Zheng Y."/>
            <person name="Yuan Z."/>
            <person name="Zhou Y."/>
            <person name="Liu J."/>
            <person name="Tang Z."/>
            <person name="Zhuo Y."/>
            <person name="Zhang Y."/>
            <person name="Yu L."/>
            <person name="Huang J."/>
            <person name="Yang P."/>
            <person name="Peng Q."/>
            <person name="Zhang J."/>
            <person name="Jiang W."/>
            <person name="Zhang Z."/>
            <person name="Lin K."/>
            <person name="Ro D.K."/>
            <person name="Chen X."/>
            <person name="Xiong X."/>
            <person name="Shang Y."/>
            <person name="Huang S."/>
            <person name="Zeng J."/>
        </authorList>
    </citation>
    <scope>NUCLEOTIDE SEQUENCE [LARGE SCALE GENOMIC DNA]</scope>
    <source>
        <strain evidence="10">cv. BLH2017</strain>
        <tissue evidence="9">Root</tissue>
    </source>
</reference>
<comment type="caution">
    <text evidence="9">The sequence shown here is derived from an EMBL/GenBank/DDBJ whole genome shotgun (WGS) entry which is preliminary data.</text>
</comment>
<evidence type="ECO:0000256" key="7">
    <source>
        <dbReference type="RuleBase" id="RU361233"/>
    </source>
</evidence>
<organism evidence="9 10">
    <name type="scientific">Macleaya cordata</name>
    <name type="common">Five-seeded plume-poppy</name>
    <name type="synonym">Bocconia cordata</name>
    <dbReference type="NCBI Taxonomy" id="56857"/>
    <lineage>
        <taxon>Eukaryota</taxon>
        <taxon>Viridiplantae</taxon>
        <taxon>Streptophyta</taxon>
        <taxon>Embryophyta</taxon>
        <taxon>Tracheophyta</taxon>
        <taxon>Spermatophyta</taxon>
        <taxon>Magnoliopsida</taxon>
        <taxon>Ranunculales</taxon>
        <taxon>Papaveraceae</taxon>
        <taxon>Papaveroideae</taxon>
        <taxon>Macleaya</taxon>
    </lineage>
</organism>
<dbReference type="OrthoDB" id="753675at2759"/>
<accession>A0A200QP45</accession>
<dbReference type="InterPro" id="IPR044173">
    <property type="entry name" value="CASPL"/>
</dbReference>
<keyword evidence="3 7" id="KW-1003">Cell membrane</keyword>
<dbReference type="Pfam" id="PF04535">
    <property type="entry name" value="CASP_dom"/>
    <property type="match status" value="1"/>
</dbReference>
<comment type="subcellular location">
    <subcellularLocation>
        <location evidence="1 7">Cell membrane</location>
        <topology evidence="1 7">Multi-pass membrane protein</topology>
    </subcellularLocation>
</comment>
<dbReference type="PANTHER" id="PTHR36488:SF12">
    <property type="entry name" value="CASP-LIKE PROTEIN"/>
    <property type="match status" value="1"/>
</dbReference>
<dbReference type="NCBIfam" id="TIGR01569">
    <property type="entry name" value="A_tha_TIGR01569"/>
    <property type="match status" value="1"/>
</dbReference>
<evidence type="ECO:0000256" key="6">
    <source>
        <dbReference type="ARBA" id="ARBA00023136"/>
    </source>
</evidence>
<evidence type="ECO:0000256" key="1">
    <source>
        <dbReference type="ARBA" id="ARBA00004651"/>
    </source>
</evidence>
<comment type="caution">
    <text evidence="7">Lacks conserved residue(s) required for the propagation of feature annotation.</text>
</comment>
<dbReference type="InterPro" id="IPR006459">
    <property type="entry name" value="CASP/CASPL"/>
</dbReference>
<gene>
    <name evidence="9" type="ORF">BVC80_1777g12</name>
</gene>
<comment type="subunit">
    <text evidence="7">Homodimer and heterodimers.</text>
</comment>
<feature type="transmembrane region" description="Helical" evidence="7">
    <location>
        <begin position="84"/>
        <end position="117"/>
    </location>
</feature>
<evidence type="ECO:0000313" key="10">
    <source>
        <dbReference type="Proteomes" id="UP000195402"/>
    </source>
</evidence>
<feature type="transmembrane region" description="Helical" evidence="7">
    <location>
        <begin position="144"/>
        <end position="165"/>
    </location>
</feature>
<evidence type="ECO:0000256" key="4">
    <source>
        <dbReference type="ARBA" id="ARBA00022692"/>
    </source>
</evidence>
<sequence length="168" mass="18271">MKSGPLEHEKDSKGLIPRISSSSSGVNRGVSIVDFVLRLFALIGTLGSAISMGTTDETLPFFTQFVRFKAEYDDLPSFGFPLDVVYNFMFFVAANAVAMLDLLTAAASAAPAIVYLAHEGNARANWFAIWQQFNSFCERISGSLIGSFGGIVMFILIILFSSIAISRH</sequence>
<keyword evidence="10" id="KW-1185">Reference proteome</keyword>
<feature type="transmembrane region" description="Helical" evidence="7">
    <location>
        <begin position="35"/>
        <end position="53"/>
    </location>
</feature>
<proteinExistence type="inferred from homology"/>
<protein>
    <recommendedName>
        <fullName evidence="7">CASP-like protein</fullName>
    </recommendedName>
</protein>
<keyword evidence="4 7" id="KW-0812">Transmembrane</keyword>
<evidence type="ECO:0000256" key="3">
    <source>
        <dbReference type="ARBA" id="ARBA00022475"/>
    </source>
</evidence>
<dbReference type="PANTHER" id="PTHR36488">
    <property type="entry name" value="CASP-LIKE PROTEIN 1U1"/>
    <property type="match status" value="1"/>
</dbReference>
<dbReference type="InterPro" id="IPR006702">
    <property type="entry name" value="CASP_dom"/>
</dbReference>
<evidence type="ECO:0000256" key="5">
    <source>
        <dbReference type="ARBA" id="ARBA00022989"/>
    </source>
</evidence>
<comment type="similarity">
    <text evidence="2 7">Belongs to the Casparian strip membrane proteins (CASP) family.</text>
</comment>
<dbReference type="InParanoid" id="A0A200QP45"/>
<dbReference type="OMA" id="VNWFAIC"/>
<evidence type="ECO:0000259" key="8">
    <source>
        <dbReference type="Pfam" id="PF04535"/>
    </source>
</evidence>
<keyword evidence="6 7" id="KW-0472">Membrane</keyword>
<dbReference type="AlphaFoldDB" id="A0A200QP45"/>
<dbReference type="Proteomes" id="UP000195402">
    <property type="component" value="Unassembled WGS sequence"/>
</dbReference>
<evidence type="ECO:0000313" key="9">
    <source>
        <dbReference type="EMBL" id="OVA12195.1"/>
    </source>
</evidence>
<dbReference type="GO" id="GO:0005886">
    <property type="term" value="C:plasma membrane"/>
    <property type="evidence" value="ECO:0007669"/>
    <property type="project" value="UniProtKB-SubCell"/>
</dbReference>
<feature type="domain" description="Casparian strip membrane protein" evidence="8">
    <location>
        <begin position="91"/>
        <end position="152"/>
    </location>
</feature>
<keyword evidence="5 7" id="KW-1133">Transmembrane helix</keyword>